<keyword evidence="1" id="KW-0812">Transmembrane</keyword>
<evidence type="ECO:0008006" key="4">
    <source>
        <dbReference type="Google" id="ProtNLM"/>
    </source>
</evidence>
<proteinExistence type="predicted"/>
<evidence type="ECO:0000313" key="3">
    <source>
        <dbReference type="Proteomes" id="UP000231162"/>
    </source>
</evidence>
<sequence length="144" mass="15110">MITKGFRDFTKVRLITKIIISVISMFYVWQGVSMVYAQIPPPAITPWIFEATPPVCSPASQTITLDHSTLKAAATLTATEGDGTYTWIATGSEQGSGVGSVFQPTYSQVGTFNVSVTSGGQVSNTCAVTVNAALNSAPNSVAIT</sequence>
<evidence type="ECO:0000256" key="1">
    <source>
        <dbReference type="SAM" id="Phobius"/>
    </source>
</evidence>
<dbReference type="AlphaFoldDB" id="A0A2M6R949"/>
<accession>A0A2M6R949</accession>
<keyword evidence="1" id="KW-1133">Transmembrane helix</keyword>
<keyword evidence="1" id="KW-0472">Membrane</keyword>
<gene>
    <name evidence="2" type="ORF">COT79_01355</name>
</gene>
<name>A0A2M6R949_9BACT</name>
<reference evidence="3" key="1">
    <citation type="submission" date="2017-09" db="EMBL/GenBank/DDBJ databases">
        <title>Depth-based differentiation of microbial function through sediment-hosted aquifers and enrichment of novel symbionts in the deep terrestrial subsurface.</title>
        <authorList>
            <person name="Probst A.J."/>
            <person name="Ladd B."/>
            <person name="Jarett J.K."/>
            <person name="Geller-Mcgrath D.E."/>
            <person name="Sieber C.M.K."/>
            <person name="Emerson J.B."/>
            <person name="Anantharaman K."/>
            <person name="Thomas B.C."/>
            <person name="Malmstrom R."/>
            <person name="Stieglmeier M."/>
            <person name="Klingl A."/>
            <person name="Woyke T."/>
            <person name="Ryan C.M."/>
            <person name="Banfield J.F."/>
        </authorList>
    </citation>
    <scope>NUCLEOTIDE SEQUENCE [LARGE SCALE GENOMIC DNA]</scope>
</reference>
<comment type="caution">
    <text evidence="2">The sequence shown here is derived from an EMBL/GenBank/DDBJ whole genome shotgun (WGS) entry which is preliminary data.</text>
</comment>
<feature type="non-terminal residue" evidence="2">
    <location>
        <position position="144"/>
    </location>
</feature>
<organism evidence="2 3">
    <name type="scientific">Candidatus Berkelbacteria bacterium CG10_big_fil_rev_8_21_14_0_10_43_14</name>
    <dbReference type="NCBI Taxonomy" id="1974515"/>
    <lineage>
        <taxon>Bacteria</taxon>
        <taxon>Candidatus Berkelbacteria</taxon>
    </lineage>
</organism>
<dbReference type="Proteomes" id="UP000231162">
    <property type="component" value="Unassembled WGS sequence"/>
</dbReference>
<protein>
    <recommendedName>
        <fullName evidence="4">PKD domain-containing protein</fullName>
    </recommendedName>
</protein>
<dbReference type="EMBL" id="PEZX01000022">
    <property type="protein sequence ID" value="PIS07026.1"/>
    <property type="molecule type" value="Genomic_DNA"/>
</dbReference>
<feature type="transmembrane region" description="Helical" evidence="1">
    <location>
        <begin position="12"/>
        <end position="29"/>
    </location>
</feature>
<evidence type="ECO:0000313" key="2">
    <source>
        <dbReference type="EMBL" id="PIS07026.1"/>
    </source>
</evidence>